<feature type="transmembrane region" description="Helical" evidence="16">
    <location>
        <begin position="82"/>
        <end position="103"/>
    </location>
</feature>
<comment type="catalytic activity">
    <reaction evidence="15">
        <text>4 Fe(II)-[cytochrome c] + O2 + 8 H(+)(in) = 4 Fe(III)-[cytochrome c] + 2 H2O + 4 H(+)(out)</text>
        <dbReference type="Rhea" id="RHEA:11436"/>
        <dbReference type="Rhea" id="RHEA-COMP:10350"/>
        <dbReference type="Rhea" id="RHEA-COMP:14399"/>
        <dbReference type="ChEBI" id="CHEBI:15377"/>
        <dbReference type="ChEBI" id="CHEBI:15378"/>
        <dbReference type="ChEBI" id="CHEBI:15379"/>
        <dbReference type="ChEBI" id="CHEBI:29033"/>
        <dbReference type="ChEBI" id="CHEBI:29034"/>
        <dbReference type="EC" id="7.1.1.9"/>
    </reaction>
</comment>
<dbReference type="InterPro" id="IPR014222">
    <property type="entry name" value="Cyt_c_oxidase_su2"/>
</dbReference>
<dbReference type="SUPFAM" id="SSF81464">
    <property type="entry name" value="Cytochrome c oxidase subunit II-like, transmembrane region"/>
    <property type="match status" value="1"/>
</dbReference>
<evidence type="ECO:0000313" key="18">
    <source>
        <dbReference type="EMBL" id="MCW8107862.1"/>
    </source>
</evidence>
<comment type="similarity">
    <text evidence="2">Belongs to the cytochrome c oxidase subunit 2 family.</text>
</comment>
<dbReference type="InterPro" id="IPR002429">
    <property type="entry name" value="CcO_II-like_C"/>
</dbReference>
<evidence type="ECO:0000256" key="8">
    <source>
        <dbReference type="ARBA" id="ARBA00022967"/>
    </source>
</evidence>
<dbReference type="InterPro" id="IPR008972">
    <property type="entry name" value="Cupredoxin"/>
</dbReference>
<dbReference type="PROSITE" id="PS00078">
    <property type="entry name" value="COX2"/>
    <property type="match status" value="1"/>
</dbReference>
<dbReference type="Gene3D" id="1.10.287.90">
    <property type="match status" value="1"/>
</dbReference>
<dbReference type="PROSITE" id="PS51257">
    <property type="entry name" value="PROKAR_LIPOPROTEIN"/>
    <property type="match status" value="1"/>
</dbReference>
<sequence>MFKQAVKLASPAVAISLLGCNGHYSILDPAGPNAQKVMWLWWGMFIVASIVLLGVCAVWWYAMKKPHKDYTAKEVRGLTNRLVIVGGIGLPVVCIAALLGFGIPAGHSMLPWPNEQTIKINVHAKQWLWEVSYPAHRIQLQDKVILPAGIPVDIQVTSEDVIHSFWVPRLGGKIDAIPGRTNVLRLQGDKPGVYGGQCAEYCGFAHAKMKFEVTVLPEQEFTQWLAAQQREK</sequence>
<evidence type="ECO:0000256" key="10">
    <source>
        <dbReference type="ARBA" id="ARBA00022989"/>
    </source>
</evidence>
<comment type="subcellular location">
    <subcellularLocation>
        <location evidence="1">Membrane</location>
        <topology evidence="1">Multi-pass membrane protein</topology>
    </subcellularLocation>
</comment>
<evidence type="ECO:0000256" key="12">
    <source>
        <dbReference type="ARBA" id="ARBA00023136"/>
    </source>
</evidence>
<evidence type="ECO:0000256" key="4">
    <source>
        <dbReference type="ARBA" id="ARBA00022448"/>
    </source>
</evidence>
<evidence type="ECO:0000256" key="7">
    <source>
        <dbReference type="ARBA" id="ARBA00022723"/>
    </source>
</evidence>
<protein>
    <recommendedName>
        <fullName evidence="3">cytochrome-c oxidase</fullName>
        <ecNumber evidence="3">7.1.1.9</ecNumber>
    </recommendedName>
    <alternativeName>
        <fullName evidence="14">Cytochrome aa3 subunit 2</fullName>
    </alternativeName>
</protein>
<evidence type="ECO:0000256" key="16">
    <source>
        <dbReference type="SAM" id="Phobius"/>
    </source>
</evidence>
<dbReference type="InterPro" id="IPR045187">
    <property type="entry name" value="CcO_II"/>
</dbReference>
<keyword evidence="8" id="KW-1278">Translocase</keyword>
<organism evidence="18 19">
    <name type="scientific">Alteromonas aquimaris</name>
    <dbReference type="NCBI Taxonomy" id="2998417"/>
    <lineage>
        <taxon>Bacteria</taxon>
        <taxon>Pseudomonadati</taxon>
        <taxon>Pseudomonadota</taxon>
        <taxon>Gammaproteobacteria</taxon>
        <taxon>Alteromonadales</taxon>
        <taxon>Alteromonadaceae</taxon>
        <taxon>Alteromonas/Salinimonas group</taxon>
        <taxon>Alteromonas</taxon>
    </lineage>
</organism>
<dbReference type="NCBIfam" id="TIGR02866">
    <property type="entry name" value="CoxB"/>
    <property type="match status" value="1"/>
</dbReference>
<dbReference type="InterPro" id="IPR001505">
    <property type="entry name" value="Copper_CuA"/>
</dbReference>
<feature type="domain" description="Cytochrome oxidase subunit II copper A binding" evidence="17">
    <location>
        <begin position="115"/>
        <end position="227"/>
    </location>
</feature>
<keyword evidence="7" id="KW-0479">Metal-binding</keyword>
<dbReference type="InterPro" id="IPR036257">
    <property type="entry name" value="Cyt_c_oxidase_su2_TM_sf"/>
</dbReference>
<comment type="function">
    <text evidence="13">Subunits I and II form the functional core of the enzyme complex. Electrons originating in cytochrome c are transferred via heme a and Cu(A) to the binuclear center formed by heme a3 and Cu(B).</text>
</comment>
<keyword evidence="11" id="KW-0186">Copper</keyword>
<evidence type="ECO:0000256" key="3">
    <source>
        <dbReference type="ARBA" id="ARBA00012949"/>
    </source>
</evidence>
<dbReference type="PANTHER" id="PTHR22888">
    <property type="entry name" value="CYTOCHROME C OXIDASE, SUBUNIT II"/>
    <property type="match status" value="1"/>
</dbReference>
<evidence type="ECO:0000256" key="9">
    <source>
        <dbReference type="ARBA" id="ARBA00022982"/>
    </source>
</evidence>
<keyword evidence="6 16" id="KW-0812">Transmembrane</keyword>
<evidence type="ECO:0000313" key="19">
    <source>
        <dbReference type="Proteomes" id="UP001142810"/>
    </source>
</evidence>
<evidence type="ECO:0000256" key="13">
    <source>
        <dbReference type="ARBA" id="ARBA00024688"/>
    </source>
</evidence>
<dbReference type="SUPFAM" id="SSF49503">
    <property type="entry name" value="Cupredoxins"/>
    <property type="match status" value="1"/>
</dbReference>
<evidence type="ECO:0000256" key="1">
    <source>
        <dbReference type="ARBA" id="ARBA00004141"/>
    </source>
</evidence>
<dbReference type="PANTHER" id="PTHR22888:SF9">
    <property type="entry name" value="CYTOCHROME C OXIDASE SUBUNIT 2"/>
    <property type="match status" value="1"/>
</dbReference>
<evidence type="ECO:0000259" key="17">
    <source>
        <dbReference type="PROSITE" id="PS50857"/>
    </source>
</evidence>
<evidence type="ECO:0000256" key="2">
    <source>
        <dbReference type="ARBA" id="ARBA00007866"/>
    </source>
</evidence>
<evidence type="ECO:0000256" key="5">
    <source>
        <dbReference type="ARBA" id="ARBA00022660"/>
    </source>
</evidence>
<dbReference type="Pfam" id="PF00116">
    <property type="entry name" value="COX2"/>
    <property type="match status" value="1"/>
</dbReference>
<dbReference type="Gene3D" id="2.60.40.420">
    <property type="entry name" value="Cupredoxins - blue copper proteins"/>
    <property type="match status" value="1"/>
</dbReference>
<dbReference type="Proteomes" id="UP001142810">
    <property type="component" value="Unassembled WGS sequence"/>
</dbReference>
<reference evidence="18" key="1">
    <citation type="submission" date="2022-11" db="EMBL/GenBank/DDBJ databases">
        <title>Alteromonas sp. nov., isolated from sea water of the Qingdao.</title>
        <authorList>
            <person name="Wang Q."/>
        </authorList>
    </citation>
    <scope>NUCLEOTIDE SEQUENCE</scope>
    <source>
        <strain evidence="18">ASW11-7</strain>
    </source>
</reference>
<comment type="caution">
    <text evidence="18">The sequence shown here is derived from an EMBL/GenBank/DDBJ whole genome shotgun (WGS) entry which is preliminary data.</text>
</comment>
<accession>A0ABT3P526</accession>
<feature type="transmembrane region" description="Helical" evidence="16">
    <location>
        <begin position="38"/>
        <end position="61"/>
    </location>
</feature>
<dbReference type="EC" id="7.1.1.9" evidence="3"/>
<gene>
    <name evidence="18" type="primary">coxB</name>
    <name evidence="18" type="ORF">OPS25_05040</name>
</gene>
<evidence type="ECO:0000256" key="6">
    <source>
        <dbReference type="ARBA" id="ARBA00022692"/>
    </source>
</evidence>
<keyword evidence="10 16" id="KW-1133">Transmembrane helix</keyword>
<keyword evidence="19" id="KW-1185">Reference proteome</keyword>
<keyword evidence="9" id="KW-0249">Electron transport</keyword>
<dbReference type="RefSeq" id="WP_265616551.1">
    <property type="nucleotide sequence ID" value="NZ_JAPFRD010000005.1"/>
</dbReference>
<name>A0ABT3P526_9ALTE</name>
<evidence type="ECO:0000256" key="15">
    <source>
        <dbReference type="ARBA" id="ARBA00047816"/>
    </source>
</evidence>
<evidence type="ECO:0000256" key="14">
    <source>
        <dbReference type="ARBA" id="ARBA00031399"/>
    </source>
</evidence>
<keyword evidence="5" id="KW-0679">Respiratory chain</keyword>
<evidence type="ECO:0000256" key="11">
    <source>
        <dbReference type="ARBA" id="ARBA00023008"/>
    </source>
</evidence>
<dbReference type="EMBL" id="JAPFRD010000005">
    <property type="protein sequence ID" value="MCW8107862.1"/>
    <property type="molecule type" value="Genomic_DNA"/>
</dbReference>
<proteinExistence type="inferred from homology"/>
<keyword evidence="4" id="KW-0813">Transport</keyword>
<keyword evidence="12 16" id="KW-0472">Membrane</keyword>
<dbReference type="PROSITE" id="PS50857">
    <property type="entry name" value="COX2_CUA"/>
    <property type="match status" value="1"/>
</dbReference>